<proteinExistence type="predicted"/>
<evidence type="ECO:0000313" key="3">
    <source>
        <dbReference type="EMBL" id="QDT45709.1"/>
    </source>
</evidence>
<evidence type="ECO:0000313" key="4">
    <source>
        <dbReference type="Proteomes" id="UP000317171"/>
    </source>
</evidence>
<dbReference type="OrthoDB" id="419633at2"/>
<feature type="domain" description="MPN" evidence="2">
    <location>
        <begin position="76"/>
        <end position="208"/>
    </location>
</feature>
<keyword evidence="1" id="KW-0378">Hydrolase</keyword>
<reference evidence="3 4" key="1">
    <citation type="submission" date="2019-02" db="EMBL/GenBank/DDBJ databases">
        <title>Deep-cultivation of Planctomycetes and their phenomic and genomic characterization uncovers novel biology.</title>
        <authorList>
            <person name="Wiegand S."/>
            <person name="Jogler M."/>
            <person name="Boedeker C."/>
            <person name="Pinto D."/>
            <person name="Vollmers J."/>
            <person name="Rivas-Marin E."/>
            <person name="Kohn T."/>
            <person name="Peeters S.H."/>
            <person name="Heuer A."/>
            <person name="Rast P."/>
            <person name="Oberbeckmann S."/>
            <person name="Bunk B."/>
            <person name="Jeske O."/>
            <person name="Meyerdierks A."/>
            <person name="Storesund J.E."/>
            <person name="Kallscheuer N."/>
            <person name="Luecker S."/>
            <person name="Lage O.M."/>
            <person name="Pohl T."/>
            <person name="Merkel B.J."/>
            <person name="Hornburger P."/>
            <person name="Mueller R.-W."/>
            <person name="Bruemmer F."/>
            <person name="Labrenz M."/>
            <person name="Spormann A.M."/>
            <person name="Op den Camp H."/>
            <person name="Overmann J."/>
            <person name="Amann R."/>
            <person name="Jetten M.S.M."/>
            <person name="Mascher T."/>
            <person name="Medema M.H."/>
            <person name="Devos D.P."/>
            <person name="Kaster A.-K."/>
            <person name="Ovreas L."/>
            <person name="Rohde M."/>
            <person name="Galperin M.Y."/>
            <person name="Jogler C."/>
        </authorList>
    </citation>
    <scope>NUCLEOTIDE SEQUENCE [LARGE SCALE GENOMIC DNA]</scope>
    <source>
        <strain evidence="3 4">Pan241w</strain>
    </source>
</reference>
<organism evidence="3 4">
    <name type="scientific">Gimesia alba</name>
    <dbReference type="NCBI Taxonomy" id="2527973"/>
    <lineage>
        <taxon>Bacteria</taxon>
        <taxon>Pseudomonadati</taxon>
        <taxon>Planctomycetota</taxon>
        <taxon>Planctomycetia</taxon>
        <taxon>Planctomycetales</taxon>
        <taxon>Planctomycetaceae</taxon>
        <taxon>Gimesia</taxon>
    </lineage>
</organism>
<accession>A0A517RPB5</accession>
<gene>
    <name evidence="3" type="ORF">Pan241w_58360</name>
</gene>
<dbReference type="GO" id="GO:0008237">
    <property type="term" value="F:metallopeptidase activity"/>
    <property type="evidence" value="ECO:0007669"/>
    <property type="project" value="UniProtKB-KW"/>
</dbReference>
<keyword evidence="1" id="KW-0645">Protease</keyword>
<dbReference type="InterPro" id="IPR037518">
    <property type="entry name" value="MPN"/>
</dbReference>
<sequence length="218" mass="24373">MFYPSPLFLHDLPQLQRSNLHLFAESSPVHAPNESDDDHVEADDSETLIRHRERASQKEDHSFIINNNNAGLGPLLKMTPSVYQEILDDLVEQPFRKEKAGMLLGPTTEDDLVTHYLPDNNGRSTPSSFTLDAEGLNKKLRKHKSVGLNCKGVVHVHPPGVLRPSFGDLTYVAKLFANPKNKEATQVLLPIVCNGRLYPYLIDAEHPQEIVVASLILI</sequence>
<dbReference type="EMBL" id="CP036269">
    <property type="protein sequence ID" value="QDT45709.1"/>
    <property type="molecule type" value="Genomic_DNA"/>
</dbReference>
<dbReference type="SUPFAM" id="SSF102712">
    <property type="entry name" value="JAB1/MPN domain"/>
    <property type="match status" value="1"/>
</dbReference>
<dbReference type="RefSeq" id="WP_145222611.1">
    <property type="nucleotide sequence ID" value="NZ_CP036269.1"/>
</dbReference>
<dbReference type="Gene3D" id="3.40.140.10">
    <property type="entry name" value="Cytidine Deaminase, domain 2"/>
    <property type="match status" value="1"/>
</dbReference>
<keyword evidence="1" id="KW-0482">Metalloprotease</keyword>
<evidence type="ECO:0000259" key="2">
    <source>
        <dbReference type="PROSITE" id="PS50249"/>
    </source>
</evidence>
<protein>
    <recommendedName>
        <fullName evidence="2">MPN domain-containing protein</fullName>
    </recommendedName>
</protein>
<keyword evidence="4" id="KW-1185">Reference proteome</keyword>
<dbReference type="PROSITE" id="PS50249">
    <property type="entry name" value="MPN"/>
    <property type="match status" value="1"/>
</dbReference>
<dbReference type="KEGG" id="gaz:Pan241w_58360"/>
<dbReference type="Proteomes" id="UP000317171">
    <property type="component" value="Chromosome"/>
</dbReference>
<name>A0A517RPB5_9PLAN</name>
<evidence type="ECO:0000256" key="1">
    <source>
        <dbReference type="ARBA" id="ARBA00023049"/>
    </source>
</evidence>
<dbReference type="AlphaFoldDB" id="A0A517RPB5"/>